<feature type="compositionally biased region" description="Low complexity" evidence="1">
    <location>
        <begin position="407"/>
        <end position="421"/>
    </location>
</feature>
<accession>A0A165M3Z8</accession>
<dbReference type="InParanoid" id="A0A165M3Z8"/>
<feature type="compositionally biased region" description="Basic and acidic residues" evidence="1">
    <location>
        <begin position="427"/>
        <end position="438"/>
    </location>
</feature>
<sequence length="459" mass="49551">MARSQLANDEGAEIIDAAELLNTDVYADLEPNALPDTPEAREHGLFLERLEQLMHEQEAAVRAFAEREGKPVDYIRRHVALAHSRFLFDKNLSDNGTPHTVQGPSLSARAVVAKVCHALDALHTAGHYESLVLVTSAKDGDRSFIGGTKIGKSFWDSLKMGGNNGVKMFKNHCKIQLAASESDVPVYIGGKKCKNSLKSELNTAMRVALRNASGNTSAEMRWTKPEQIENWGVRIAGWPTDLPFRNPSNNTVQVNTRLLELLKGGQIKFIKPGDPDWDSAAVTQAKQQQPQQPSKPASPQTVSTPKASPSQQQVVQPSYASHVHPLPGIVLHNGSMDSVELMRNGTAIFHALPPGVGVLNGDALRQGMVTLPVSVAVPVLQPPPQPQGRIEPVASGSRSHDDPPWPSGRSSTSDATSSNYSLKRKRDAGDDHESDRPRTPIAPSATAAVSPLPNRASPT</sequence>
<feature type="compositionally biased region" description="Low complexity" evidence="1">
    <location>
        <begin position="308"/>
        <end position="318"/>
    </location>
</feature>
<feature type="region of interest" description="Disordered" evidence="1">
    <location>
        <begin position="380"/>
        <end position="459"/>
    </location>
</feature>
<evidence type="ECO:0000313" key="3">
    <source>
        <dbReference type="Proteomes" id="UP000077266"/>
    </source>
</evidence>
<evidence type="ECO:0000313" key="2">
    <source>
        <dbReference type="EMBL" id="KZV98734.1"/>
    </source>
</evidence>
<dbReference type="OrthoDB" id="3223825at2759"/>
<dbReference type="EMBL" id="KV425915">
    <property type="protein sequence ID" value="KZV98734.1"/>
    <property type="molecule type" value="Genomic_DNA"/>
</dbReference>
<proteinExistence type="predicted"/>
<feature type="region of interest" description="Disordered" evidence="1">
    <location>
        <begin position="273"/>
        <end position="319"/>
    </location>
</feature>
<name>A0A165M3Z8_EXIGL</name>
<dbReference type="AlphaFoldDB" id="A0A165M3Z8"/>
<reference evidence="2 3" key="1">
    <citation type="journal article" date="2016" name="Mol. Biol. Evol.">
        <title>Comparative Genomics of Early-Diverging Mushroom-Forming Fungi Provides Insights into the Origins of Lignocellulose Decay Capabilities.</title>
        <authorList>
            <person name="Nagy L.G."/>
            <person name="Riley R."/>
            <person name="Tritt A."/>
            <person name="Adam C."/>
            <person name="Daum C."/>
            <person name="Floudas D."/>
            <person name="Sun H."/>
            <person name="Yadav J.S."/>
            <person name="Pangilinan J."/>
            <person name="Larsson K.H."/>
            <person name="Matsuura K."/>
            <person name="Barry K."/>
            <person name="Labutti K."/>
            <person name="Kuo R."/>
            <person name="Ohm R.A."/>
            <person name="Bhattacharya S.S."/>
            <person name="Shirouzu T."/>
            <person name="Yoshinaga Y."/>
            <person name="Martin F.M."/>
            <person name="Grigoriev I.V."/>
            <person name="Hibbett D.S."/>
        </authorList>
    </citation>
    <scope>NUCLEOTIDE SEQUENCE [LARGE SCALE GENOMIC DNA]</scope>
    <source>
        <strain evidence="2 3">HHB12029</strain>
    </source>
</reference>
<gene>
    <name evidence="2" type="ORF">EXIGLDRAFT_831956</name>
</gene>
<protein>
    <submittedName>
        <fullName evidence="2">Uncharacterized protein</fullName>
    </submittedName>
</protein>
<organism evidence="2 3">
    <name type="scientific">Exidia glandulosa HHB12029</name>
    <dbReference type="NCBI Taxonomy" id="1314781"/>
    <lineage>
        <taxon>Eukaryota</taxon>
        <taxon>Fungi</taxon>
        <taxon>Dikarya</taxon>
        <taxon>Basidiomycota</taxon>
        <taxon>Agaricomycotina</taxon>
        <taxon>Agaricomycetes</taxon>
        <taxon>Auriculariales</taxon>
        <taxon>Exidiaceae</taxon>
        <taxon>Exidia</taxon>
    </lineage>
</organism>
<keyword evidence="3" id="KW-1185">Reference proteome</keyword>
<evidence type="ECO:0000256" key="1">
    <source>
        <dbReference type="SAM" id="MobiDB-lite"/>
    </source>
</evidence>
<dbReference type="Proteomes" id="UP000077266">
    <property type="component" value="Unassembled WGS sequence"/>
</dbReference>
<feature type="compositionally biased region" description="Low complexity" evidence="1">
    <location>
        <begin position="284"/>
        <end position="300"/>
    </location>
</feature>